<dbReference type="AlphaFoldDB" id="A0A371PIK7"/>
<feature type="domain" description="Helix-turn-helix type 11" evidence="1">
    <location>
        <begin position="7"/>
        <end position="52"/>
    </location>
</feature>
<dbReference type="InterPro" id="IPR026881">
    <property type="entry name" value="WYL_dom"/>
</dbReference>
<dbReference type="PIRSF" id="PIRSF016838">
    <property type="entry name" value="PafC"/>
    <property type="match status" value="1"/>
</dbReference>
<dbReference type="InterPro" id="IPR036390">
    <property type="entry name" value="WH_DNA-bd_sf"/>
</dbReference>
<dbReference type="InterPro" id="IPR028349">
    <property type="entry name" value="PafC-like"/>
</dbReference>
<evidence type="ECO:0000259" key="1">
    <source>
        <dbReference type="Pfam" id="PF08279"/>
    </source>
</evidence>
<evidence type="ECO:0000259" key="3">
    <source>
        <dbReference type="Pfam" id="PF25583"/>
    </source>
</evidence>
<dbReference type="Pfam" id="PF25583">
    <property type="entry name" value="WCX"/>
    <property type="match status" value="1"/>
</dbReference>
<dbReference type="PANTHER" id="PTHR34580:SF1">
    <property type="entry name" value="PROTEIN PAFC"/>
    <property type="match status" value="1"/>
</dbReference>
<organism evidence="4 5">
    <name type="scientific">Paenibacillus paeoniae</name>
    <dbReference type="NCBI Taxonomy" id="2292705"/>
    <lineage>
        <taxon>Bacteria</taxon>
        <taxon>Bacillati</taxon>
        <taxon>Bacillota</taxon>
        <taxon>Bacilli</taxon>
        <taxon>Bacillales</taxon>
        <taxon>Paenibacillaceae</taxon>
        <taxon>Paenibacillus</taxon>
    </lineage>
</organism>
<feature type="domain" description="WCX" evidence="3">
    <location>
        <begin position="240"/>
        <end position="315"/>
    </location>
</feature>
<gene>
    <name evidence="4" type="ORF">DX130_03115</name>
</gene>
<dbReference type="InterPro" id="IPR057727">
    <property type="entry name" value="WCX_dom"/>
</dbReference>
<sequence>MKERLIRLMRIINLIQSKPGILARELAERCETSERNIYRDILALHAMSIPISNYGHSKGYAFISNFSMYPLDWTEQEALAFSMLPSVLDQIKSLLPEGFDSALEKVMGVHKKEKSKRVDILQHVTDIIQMGTPAYRDEEGGASFLYDIIQASLSQNTIRTVYYTQSRDEESERDIDPYYLVPRDHRFYLIGYCRSAGDIRTFRISRFRDVKLLDETFDRGEFNLKNYMKNTWSIERGREQIRFKVRFHASIARYVKEEELFVKPKLTPQKDGSLLFEVTVNHEREFMNWLSQYGPEAEILEPKAYREVMRQKLDRWRALYE</sequence>
<dbReference type="PROSITE" id="PS52050">
    <property type="entry name" value="WYL"/>
    <property type="match status" value="1"/>
</dbReference>
<evidence type="ECO:0000313" key="4">
    <source>
        <dbReference type="EMBL" id="REK76070.1"/>
    </source>
</evidence>
<proteinExistence type="predicted"/>
<dbReference type="InterPro" id="IPR013196">
    <property type="entry name" value="HTH_11"/>
</dbReference>
<evidence type="ECO:0000259" key="2">
    <source>
        <dbReference type="Pfam" id="PF13280"/>
    </source>
</evidence>
<dbReference type="Pfam" id="PF13280">
    <property type="entry name" value="WYL"/>
    <property type="match status" value="1"/>
</dbReference>
<keyword evidence="5" id="KW-1185">Reference proteome</keyword>
<evidence type="ECO:0000313" key="5">
    <source>
        <dbReference type="Proteomes" id="UP000261905"/>
    </source>
</evidence>
<accession>A0A371PIK7</accession>
<dbReference type="OrthoDB" id="9815009at2"/>
<dbReference type="Proteomes" id="UP000261905">
    <property type="component" value="Unassembled WGS sequence"/>
</dbReference>
<dbReference type="InterPro" id="IPR036388">
    <property type="entry name" value="WH-like_DNA-bd_sf"/>
</dbReference>
<dbReference type="InterPro" id="IPR051534">
    <property type="entry name" value="CBASS_pafABC_assoc_protein"/>
</dbReference>
<dbReference type="Pfam" id="PF08279">
    <property type="entry name" value="HTH_11"/>
    <property type="match status" value="1"/>
</dbReference>
<name>A0A371PIK7_9BACL</name>
<dbReference type="Gene3D" id="1.10.10.10">
    <property type="entry name" value="Winged helix-like DNA-binding domain superfamily/Winged helix DNA-binding domain"/>
    <property type="match status" value="1"/>
</dbReference>
<reference evidence="4 5" key="1">
    <citation type="submission" date="2018-08" db="EMBL/GenBank/DDBJ databases">
        <title>Paenibacillus sp. M4BSY-1, whole genome shotgun sequence.</title>
        <authorList>
            <person name="Tuo L."/>
        </authorList>
    </citation>
    <scope>NUCLEOTIDE SEQUENCE [LARGE SCALE GENOMIC DNA]</scope>
    <source>
        <strain evidence="4 5">M4BSY-1</strain>
    </source>
</reference>
<feature type="domain" description="WYL" evidence="2">
    <location>
        <begin position="145"/>
        <end position="211"/>
    </location>
</feature>
<comment type="caution">
    <text evidence="4">The sequence shown here is derived from an EMBL/GenBank/DDBJ whole genome shotgun (WGS) entry which is preliminary data.</text>
</comment>
<dbReference type="PANTHER" id="PTHR34580">
    <property type="match status" value="1"/>
</dbReference>
<dbReference type="EMBL" id="QUBQ01000001">
    <property type="protein sequence ID" value="REK76070.1"/>
    <property type="molecule type" value="Genomic_DNA"/>
</dbReference>
<dbReference type="SUPFAM" id="SSF46785">
    <property type="entry name" value="Winged helix' DNA-binding domain"/>
    <property type="match status" value="1"/>
</dbReference>
<dbReference type="RefSeq" id="WP_116042751.1">
    <property type="nucleotide sequence ID" value="NZ_QUBQ01000001.1"/>
</dbReference>
<protein>
    <submittedName>
        <fullName evidence="4">Transcriptional regulator</fullName>
    </submittedName>
</protein>